<feature type="domain" description="OVATE" evidence="8">
    <location>
        <begin position="127"/>
        <end position="186"/>
    </location>
</feature>
<sequence length="221" mass="24658">MSSNKKNLLKTLLTGNAGSCGCGRPKLSDVYEPKPKSKISATTTTTTTTQNPKLSDQNINNNIISLSAAMENDDLTSTSLSYNIDTTITSSSTLNSESEPDLPRVLPSNSKVMMLSPCPKITDSIAVVKVSNDPYHDFRHSMLQMILEKQIFSKTDLQELLQCFLELNAPCQHDVIVKAFMEIWNQVMVTAQQQQQQQQEEEEEPCNFVVHGEKERNMDPS</sequence>
<dbReference type="GO" id="GO:0005634">
    <property type="term" value="C:nucleus"/>
    <property type="evidence" value="ECO:0007669"/>
    <property type="project" value="UniProtKB-SubCell"/>
</dbReference>
<dbReference type="InterPro" id="IPR038933">
    <property type="entry name" value="Ovate"/>
</dbReference>
<dbReference type="Proteomes" id="UP000188268">
    <property type="component" value="Unassembled WGS sequence"/>
</dbReference>
<organism evidence="9 10">
    <name type="scientific">Corchorus capsularis</name>
    <name type="common">Jute</name>
    <dbReference type="NCBI Taxonomy" id="210143"/>
    <lineage>
        <taxon>Eukaryota</taxon>
        <taxon>Viridiplantae</taxon>
        <taxon>Streptophyta</taxon>
        <taxon>Embryophyta</taxon>
        <taxon>Tracheophyta</taxon>
        <taxon>Spermatophyta</taxon>
        <taxon>Magnoliopsida</taxon>
        <taxon>eudicotyledons</taxon>
        <taxon>Gunneridae</taxon>
        <taxon>Pentapetalae</taxon>
        <taxon>rosids</taxon>
        <taxon>malvids</taxon>
        <taxon>Malvales</taxon>
        <taxon>Malvaceae</taxon>
        <taxon>Grewioideae</taxon>
        <taxon>Apeibeae</taxon>
        <taxon>Corchorus</taxon>
    </lineage>
</organism>
<dbReference type="PANTHER" id="PTHR33057">
    <property type="entry name" value="TRANSCRIPTION REPRESSOR OFP7-RELATED"/>
    <property type="match status" value="1"/>
</dbReference>
<comment type="function">
    <text evidence="6">Transcriptional repressor that regulates multiple aspects of plant growth and development.</text>
</comment>
<dbReference type="PANTHER" id="PTHR33057:SF211">
    <property type="entry name" value="TRANSCRIPTION REPRESSOR"/>
    <property type="match status" value="1"/>
</dbReference>
<evidence type="ECO:0000256" key="6">
    <source>
        <dbReference type="RuleBase" id="RU367028"/>
    </source>
</evidence>
<keyword evidence="4 6" id="KW-0804">Transcription</keyword>
<evidence type="ECO:0000313" key="9">
    <source>
        <dbReference type="EMBL" id="OMO96300.1"/>
    </source>
</evidence>
<comment type="caution">
    <text evidence="9">The sequence shown here is derived from an EMBL/GenBank/DDBJ whole genome shotgun (WGS) entry which is preliminary data.</text>
</comment>
<proteinExistence type="predicted"/>
<dbReference type="GO" id="GO:0045892">
    <property type="term" value="P:negative regulation of DNA-templated transcription"/>
    <property type="evidence" value="ECO:0007669"/>
    <property type="project" value="UniProtKB-UniRule"/>
</dbReference>
<dbReference type="PROSITE" id="PS51754">
    <property type="entry name" value="OVATE"/>
    <property type="match status" value="1"/>
</dbReference>
<dbReference type="Gramene" id="OMO96300">
    <property type="protein sequence ID" value="OMO96300"/>
    <property type="gene ID" value="CCACVL1_05009"/>
</dbReference>
<keyword evidence="10" id="KW-1185">Reference proteome</keyword>
<evidence type="ECO:0000256" key="5">
    <source>
        <dbReference type="ARBA" id="ARBA00023242"/>
    </source>
</evidence>
<evidence type="ECO:0000256" key="7">
    <source>
        <dbReference type="SAM" id="MobiDB-lite"/>
    </source>
</evidence>
<evidence type="ECO:0000256" key="1">
    <source>
        <dbReference type="ARBA" id="ARBA00004123"/>
    </source>
</evidence>
<gene>
    <name evidence="9" type="ORF">CCACVL1_05009</name>
</gene>
<evidence type="ECO:0000256" key="2">
    <source>
        <dbReference type="ARBA" id="ARBA00022491"/>
    </source>
</evidence>
<dbReference type="Pfam" id="PF04844">
    <property type="entry name" value="Ovate"/>
    <property type="match status" value="1"/>
</dbReference>
<feature type="region of interest" description="Disordered" evidence="7">
    <location>
        <begin position="31"/>
        <end position="56"/>
    </location>
</feature>
<dbReference type="OMA" id="RPCPKII"/>
<dbReference type="NCBIfam" id="TIGR01568">
    <property type="entry name" value="A_thal_3678"/>
    <property type="match status" value="1"/>
</dbReference>
<comment type="subcellular location">
    <subcellularLocation>
        <location evidence="1 6">Nucleus</location>
    </subcellularLocation>
</comment>
<keyword evidence="2 6" id="KW-0678">Repressor</keyword>
<dbReference type="InterPro" id="IPR006458">
    <property type="entry name" value="Ovate_C"/>
</dbReference>
<keyword evidence="5 6" id="KW-0539">Nucleus</keyword>
<evidence type="ECO:0000256" key="3">
    <source>
        <dbReference type="ARBA" id="ARBA00023015"/>
    </source>
</evidence>
<feature type="region of interest" description="Disordered" evidence="7">
    <location>
        <begin position="195"/>
        <end position="221"/>
    </location>
</feature>
<protein>
    <recommendedName>
        <fullName evidence="6">Transcription repressor</fullName>
    </recommendedName>
    <alternativeName>
        <fullName evidence="6">Ovate family protein</fullName>
    </alternativeName>
</protein>
<dbReference type="AlphaFoldDB" id="A0A1R3JNI4"/>
<accession>A0A1R3JNI4</accession>
<evidence type="ECO:0000256" key="4">
    <source>
        <dbReference type="ARBA" id="ARBA00023163"/>
    </source>
</evidence>
<dbReference type="PROSITE" id="PS51257">
    <property type="entry name" value="PROKAR_LIPOPROTEIN"/>
    <property type="match status" value="1"/>
</dbReference>
<dbReference type="OrthoDB" id="1928390at2759"/>
<reference evidence="9 10" key="1">
    <citation type="submission" date="2013-09" db="EMBL/GenBank/DDBJ databases">
        <title>Corchorus capsularis genome sequencing.</title>
        <authorList>
            <person name="Alam M."/>
            <person name="Haque M.S."/>
            <person name="Islam M.S."/>
            <person name="Emdad E.M."/>
            <person name="Islam M.M."/>
            <person name="Ahmed B."/>
            <person name="Halim A."/>
            <person name="Hossen Q.M.M."/>
            <person name="Hossain M.Z."/>
            <person name="Ahmed R."/>
            <person name="Khan M.M."/>
            <person name="Islam R."/>
            <person name="Rashid M.M."/>
            <person name="Khan S.A."/>
            <person name="Rahman M.S."/>
            <person name="Alam M."/>
        </authorList>
    </citation>
    <scope>NUCLEOTIDE SEQUENCE [LARGE SCALE GENOMIC DNA]</scope>
    <source>
        <strain evidence="10">cv. CVL-1</strain>
        <tissue evidence="9">Whole seedling</tissue>
    </source>
</reference>
<dbReference type="STRING" id="210143.A0A1R3JNI4"/>
<feature type="compositionally biased region" description="Basic and acidic residues" evidence="7">
    <location>
        <begin position="211"/>
        <end position="221"/>
    </location>
</feature>
<evidence type="ECO:0000313" key="10">
    <source>
        <dbReference type="Proteomes" id="UP000188268"/>
    </source>
</evidence>
<keyword evidence="3 6" id="KW-0805">Transcription regulation</keyword>
<name>A0A1R3JNI4_COCAP</name>
<dbReference type="EMBL" id="AWWV01007473">
    <property type="protein sequence ID" value="OMO96300.1"/>
    <property type="molecule type" value="Genomic_DNA"/>
</dbReference>
<evidence type="ECO:0000259" key="8">
    <source>
        <dbReference type="PROSITE" id="PS51754"/>
    </source>
</evidence>